<feature type="non-terminal residue" evidence="2">
    <location>
        <position position="1"/>
    </location>
</feature>
<feature type="region of interest" description="Disordered" evidence="1">
    <location>
        <begin position="45"/>
        <end position="88"/>
    </location>
</feature>
<accession>A0A1G9Z7R7</accession>
<dbReference type="AlphaFoldDB" id="A0A1G9Z7R7"/>
<organism evidence="2 3">
    <name type="scientific">Acetanaerobacterium elongatum</name>
    <dbReference type="NCBI Taxonomy" id="258515"/>
    <lineage>
        <taxon>Bacteria</taxon>
        <taxon>Bacillati</taxon>
        <taxon>Bacillota</taxon>
        <taxon>Clostridia</taxon>
        <taxon>Eubacteriales</taxon>
        <taxon>Oscillospiraceae</taxon>
        <taxon>Acetanaerobacterium</taxon>
    </lineage>
</organism>
<protein>
    <submittedName>
        <fullName evidence="2">Uncharacterized protein</fullName>
    </submittedName>
</protein>
<keyword evidence="3" id="KW-1185">Reference proteome</keyword>
<sequence>GYTVSSNVYDCIIDADGSVTYKLHGSANAATANFPVCVNTKNKLPHSNPGGFTPTGSAPDDPDVPGSTGGAGSSMGAHSKNRPGIPETGVDNLALLILLLAAMC</sequence>
<evidence type="ECO:0000313" key="2">
    <source>
        <dbReference type="EMBL" id="SDN16851.1"/>
    </source>
</evidence>
<gene>
    <name evidence="2" type="ORF">SAMN05192585_112108</name>
</gene>
<dbReference type="RefSeq" id="WP_162840337.1">
    <property type="nucleotide sequence ID" value="NZ_FNID01000012.1"/>
</dbReference>
<reference evidence="2 3" key="1">
    <citation type="submission" date="2016-10" db="EMBL/GenBank/DDBJ databases">
        <authorList>
            <person name="de Groot N.N."/>
        </authorList>
    </citation>
    <scope>NUCLEOTIDE SEQUENCE [LARGE SCALE GENOMIC DNA]</scope>
    <source>
        <strain evidence="2 3">CGMCC 1.5012</strain>
    </source>
</reference>
<dbReference type="Proteomes" id="UP000199182">
    <property type="component" value="Unassembled WGS sequence"/>
</dbReference>
<evidence type="ECO:0000313" key="3">
    <source>
        <dbReference type="Proteomes" id="UP000199182"/>
    </source>
</evidence>
<dbReference type="EMBL" id="FNID01000012">
    <property type="protein sequence ID" value="SDN16851.1"/>
    <property type="molecule type" value="Genomic_DNA"/>
</dbReference>
<evidence type="ECO:0000256" key="1">
    <source>
        <dbReference type="SAM" id="MobiDB-lite"/>
    </source>
</evidence>
<proteinExistence type="predicted"/>
<name>A0A1G9Z7R7_9FIRM</name>